<dbReference type="RefSeq" id="WP_003450959.1">
    <property type="nucleotide sequence ID" value="NZ_CABPRK010000007.1"/>
</dbReference>
<dbReference type="AlphaFoldDB" id="A0AAW9IX36"/>
<sequence length="386" mass="44926">MARKKAKTKLIKGIPYYYEIVEGNRNLDGTRSRKYIYAKTVKELETKVKEFKRNLDDGLKIDNKEVFQGLFKSWLFNTHLLDKKPSTIERYEGLYRNYILNSSLGKSKIKNLNSLVIQEYYNNLYKGGRSVSTLKMLHKVIKPFLLFLYNNGYTKKDFGSKGLIKIPTEKINNEEELQVLTLEEQKIFLNSLEGNKDKLIFMTALMTGLRLGELLNLKWSNVDLKEYTLKVDKTIKRVKNIETGKTELIEQEPKTKKSKRVVPIPLSLVKDLKELKKEQNKTKLLIGELYKNNDLVFATDFGNYLDSNNINKRFKKALIKANLEPKKFHSLRHTYATRLFENDVPLKTVSELLGHSNIQITANTYITVLEDEKKKVINQLDNIFAL</sequence>
<dbReference type="Gene3D" id="1.10.443.10">
    <property type="entry name" value="Intergrase catalytic core"/>
    <property type="match status" value="1"/>
</dbReference>
<gene>
    <name evidence="9" type="ORF">GNF81_06175</name>
</gene>
<evidence type="ECO:0000256" key="4">
    <source>
        <dbReference type="ARBA" id="ARBA00023125"/>
    </source>
</evidence>
<dbReference type="GO" id="GO:0006310">
    <property type="term" value="P:DNA recombination"/>
    <property type="evidence" value="ECO:0007669"/>
    <property type="project" value="UniProtKB-KW"/>
</dbReference>
<dbReference type="Pfam" id="PF00589">
    <property type="entry name" value="Phage_integrase"/>
    <property type="match status" value="1"/>
</dbReference>
<evidence type="ECO:0000256" key="2">
    <source>
        <dbReference type="ARBA" id="ARBA00008857"/>
    </source>
</evidence>
<dbReference type="Proteomes" id="UP001289066">
    <property type="component" value="Unassembled WGS sequence"/>
</dbReference>
<name>A0AAW9IX36_CLOPF</name>
<evidence type="ECO:0000256" key="5">
    <source>
        <dbReference type="ARBA" id="ARBA00023172"/>
    </source>
</evidence>
<evidence type="ECO:0000259" key="7">
    <source>
        <dbReference type="PROSITE" id="PS51898"/>
    </source>
</evidence>
<dbReference type="InterPro" id="IPR002104">
    <property type="entry name" value="Integrase_catalytic"/>
</dbReference>
<dbReference type="InterPro" id="IPR013762">
    <property type="entry name" value="Integrase-like_cat_sf"/>
</dbReference>
<dbReference type="Gene3D" id="1.10.150.130">
    <property type="match status" value="1"/>
</dbReference>
<dbReference type="InterPro" id="IPR004107">
    <property type="entry name" value="Integrase_SAM-like_N"/>
</dbReference>
<accession>A0AAW9IX36</accession>
<dbReference type="GO" id="GO:0015074">
    <property type="term" value="P:DNA integration"/>
    <property type="evidence" value="ECO:0007669"/>
    <property type="project" value="UniProtKB-KW"/>
</dbReference>
<keyword evidence="3" id="KW-0229">DNA integration</keyword>
<keyword evidence="5" id="KW-0233">DNA recombination</keyword>
<dbReference type="EMBL" id="WNVG01000014">
    <property type="protein sequence ID" value="MDZ5032387.1"/>
    <property type="molecule type" value="Genomic_DNA"/>
</dbReference>
<dbReference type="PROSITE" id="PS51900">
    <property type="entry name" value="CB"/>
    <property type="match status" value="1"/>
</dbReference>
<dbReference type="InterPro" id="IPR050090">
    <property type="entry name" value="Tyrosine_recombinase_XerCD"/>
</dbReference>
<dbReference type="PANTHER" id="PTHR30349">
    <property type="entry name" value="PHAGE INTEGRASE-RELATED"/>
    <property type="match status" value="1"/>
</dbReference>
<comment type="similarity">
    <text evidence="2">Belongs to the 'phage' integrase family.</text>
</comment>
<evidence type="ECO:0000256" key="1">
    <source>
        <dbReference type="ARBA" id="ARBA00003283"/>
    </source>
</evidence>
<dbReference type="InterPro" id="IPR011010">
    <property type="entry name" value="DNA_brk_join_enz"/>
</dbReference>
<protein>
    <submittedName>
        <fullName evidence="9">Tyrosine-type recombinase/integrase</fullName>
    </submittedName>
</protein>
<reference evidence="9" key="1">
    <citation type="submission" date="2019-11" db="EMBL/GenBank/DDBJ databases">
        <title>Characterization of Clostridium perfringens isolates from swine manure treated agricultural soils.</title>
        <authorList>
            <person name="Wushke S.T."/>
        </authorList>
    </citation>
    <scope>NUCLEOTIDE SEQUENCE</scope>
    <source>
        <strain evidence="9">X15</strain>
    </source>
</reference>
<dbReference type="GO" id="GO:0003677">
    <property type="term" value="F:DNA binding"/>
    <property type="evidence" value="ECO:0007669"/>
    <property type="project" value="UniProtKB-UniRule"/>
</dbReference>
<feature type="domain" description="Tyr recombinase" evidence="7">
    <location>
        <begin position="175"/>
        <end position="378"/>
    </location>
</feature>
<keyword evidence="4 6" id="KW-0238">DNA-binding</keyword>
<dbReference type="Pfam" id="PF14659">
    <property type="entry name" value="Phage_int_SAM_3"/>
    <property type="match status" value="1"/>
</dbReference>
<evidence type="ECO:0000313" key="9">
    <source>
        <dbReference type="EMBL" id="MDZ5032387.1"/>
    </source>
</evidence>
<organism evidence="9 10">
    <name type="scientific">Clostridium perfringens</name>
    <dbReference type="NCBI Taxonomy" id="1502"/>
    <lineage>
        <taxon>Bacteria</taxon>
        <taxon>Bacillati</taxon>
        <taxon>Bacillota</taxon>
        <taxon>Clostridia</taxon>
        <taxon>Eubacteriales</taxon>
        <taxon>Clostridiaceae</taxon>
        <taxon>Clostridium</taxon>
    </lineage>
</organism>
<comment type="function">
    <text evidence="1">Site-specific tyrosine recombinase, which acts by catalyzing the cutting and rejoining of the recombining DNA molecules.</text>
</comment>
<dbReference type="PANTHER" id="PTHR30349:SF41">
    <property type="entry name" value="INTEGRASE_RECOMBINASE PROTEIN MJ0367-RELATED"/>
    <property type="match status" value="1"/>
</dbReference>
<evidence type="ECO:0000313" key="10">
    <source>
        <dbReference type="Proteomes" id="UP001289066"/>
    </source>
</evidence>
<evidence type="ECO:0000259" key="8">
    <source>
        <dbReference type="PROSITE" id="PS51900"/>
    </source>
</evidence>
<dbReference type="PROSITE" id="PS51898">
    <property type="entry name" value="TYR_RECOMBINASE"/>
    <property type="match status" value="1"/>
</dbReference>
<proteinExistence type="inferred from homology"/>
<evidence type="ECO:0000256" key="6">
    <source>
        <dbReference type="PROSITE-ProRule" id="PRU01248"/>
    </source>
</evidence>
<dbReference type="InterPro" id="IPR010998">
    <property type="entry name" value="Integrase_recombinase_N"/>
</dbReference>
<dbReference type="SUPFAM" id="SSF56349">
    <property type="entry name" value="DNA breaking-rejoining enzymes"/>
    <property type="match status" value="1"/>
</dbReference>
<comment type="caution">
    <text evidence="9">The sequence shown here is derived from an EMBL/GenBank/DDBJ whole genome shotgun (WGS) entry which is preliminary data.</text>
</comment>
<feature type="domain" description="Core-binding (CB)" evidence="8">
    <location>
        <begin position="65"/>
        <end position="149"/>
    </location>
</feature>
<dbReference type="CDD" id="cd01189">
    <property type="entry name" value="INT_ICEBs1_C_like"/>
    <property type="match status" value="1"/>
</dbReference>
<dbReference type="InterPro" id="IPR044068">
    <property type="entry name" value="CB"/>
</dbReference>
<evidence type="ECO:0000256" key="3">
    <source>
        <dbReference type="ARBA" id="ARBA00022908"/>
    </source>
</evidence>